<keyword evidence="2" id="KW-1185">Reference proteome</keyword>
<dbReference type="KEGG" id="spl:Spea_0710"/>
<dbReference type="EMBL" id="CP000851">
    <property type="protein sequence ID" value="ABV86037.1"/>
    <property type="molecule type" value="Genomic_DNA"/>
</dbReference>
<dbReference type="STRING" id="398579.Spea_0710"/>
<sequence length="303" mass="33491">MGNSPLAIRLLQTEICLGNCHAKSMKISLLSPIKTMLNCSYRLLYPYQSSRLMNAQIKVLAAGLLCLNLSGCEYIENILHPDDGNDEVIVDDNFRTHALQLGLSEASIIRLCTATDEIRANCISKFNDKTNQQEVRVEYTFNDVIHKNNYAKSTSASRVIFQLPADNATAVITFENSRTYQFNDDYQYTWQDPTGFAAADIANDANESIAKLENLSVTTRLSDSKLSNISTASMSNNDYSLTGAQDLMNAASTMLFPELIVNVTSSNLTEPADASFAMFTAGHRAIFTAYSDAFATAIEESWF</sequence>
<evidence type="ECO:0000313" key="2">
    <source>
        <dbReference type="Proteomes" id="UP000002608"/>
    </source>
</evidence>
<organism evidence="1 2">
    <name type="scientific">Shewanella pealeana (strain ATCC 700345 / ANG-SQ1)</name>
    <dbReference type="NCBI Taxonomy" id="398579"/>
    <lineage>
        <taxon>Bacteria</taxon>
        <taxon>Pseudomonadati</taxon>
        <taxon>Pseudomonadota</taxon>
        <taxon>Gammaproteobacteria</taxon>
        <taxon>Alteromonadales</taxon>
        <taxon>Shewanellaceae</taxon>
        <taxon>Shewanella</taxon>
    </lineage>
</organism>
<dbReference type="eggNOG" id="ENOG5031QNH">
    <property type="taxonomic scope" value="Bacteria"/>
</dbReference>
<reference evidence="1 2" key="1">
    <citation type="submission" date="2007-10" db="EMBL/GenBank/DDBJ databases">
        <title>Complete sequence of Shewanella pealeana ATCC 700345.</title>
        <authorList>
            <consortium name="US DOE Joint Genome Institute"/>
            <person name="Copeland A."/>
            <person name="Lucas S."/>
            <person name="Lapidus A."/>
            <person name="Barry K."/>
            <person name="Glavina del Rio T."/>
            <person name="Dalin E."/>
            <person name="Tice H."/>
            <person name="Pitluck S."/>
            <person name="Chertkov O."/>
            <person name="Brettin T."/>
            <person name="Bruce D."/>
            <person name="Detter J.C."/>
            <person name="Han C."/>
            <person name="Schmutz J."/>
            <person name="Larimer F."/>
            <person name="Land M."/>
            <person name="Hauser L."/>
            <person name="Kyrpides N."/>
            <person name="Kim E."/>
            <person name="Zhao J.-S.Z."/>
            <person name="Manno D."/>
            <person name="Hawari J."/>
            <person name="Richardson P."/>
        </authorList>
    </citation>
    <scope>NUCLEOTIDE SEQUENCE [LARGE SCALE GENOMIC DNA]</scope>
    <source>
        <strain evidence="2">ATCC 700345 / ANG-SQ1</strain>
    </source>
</reference>
<name>A8H0F0_SHEPA</name>
<dbReference type="AlphaFoldDB" id="A8H0F0"/>
<dbReference type="Proteomes" id="UP000002608">
    <property type="component" value="Chromosome"/>
</dbReference>
<proteinExistence type="predicted"/>
<accession>A8H0F0</accession>
<evidence type="ECO:0000313" key="1">
    <source>
        <dbReference type="EMBL" id="ABV86037.1"/>
    </source>
</evidence>
<dbReference type="HOGENOM" id="CLU_1110801_0_0_6"/>
<protein>
    <submittedName>
        <fullName evidence="1">Uncharacterized protein</fullName>
    </submittedName>
</protein>
<gene>
    <name evidence="1" type="ordered locus">Spea_0710</name>
</gene>